<dbReference type="InterPro" id="IPR017900">
    <property type="entry name" value="4Fe4S_Fe_S_CS"/>
</dbReference>
<dbReference type="InterPro" id="IPR034457">
    <property type="entry name" value="Organic_radical-activating"/>
</dbReference>
<dbReference type="InterPro" id="IPR013785">
    <property type="entry name" value="Aldolase_TIM"/>
</dbReference>
<dbReference type="GO" id="GO:0016491">
    <property type="term" value="F:oxidoreductase activity"/>
    <property type="evidence" value="ECO:0007669"/>
    <property type="project" value="UniProtKB-KW"/>
</dbReference>
<evidence type="ECO:0000256" key="6">
    <source>
        <dbReference type="ARBA" id="ARBA00023002"/>
    </source>
</evidence>
<dbReference type="GO" id="GO:0016829">
    <property type="term" value="F:lyase activity"/>
    <property type="evidence" value="ECO:0007669"/>
    <property type="project" value="UniProtKB-KW"/>
</dbReference>
<proteinExistence type="inferred from homology"/>
<dbReference type="AlphaFoldDB" id="A0A1Y4LMB8"/>
<dbReference type="GO" id="GO:0051539">
    <property type="term" value="F:4 iron, 4 sulfur cluster binding"/>
    <property type="evidence" value="ECO:0007669"/>
    <property type="project" value="UniProtKB-KW"/>
</dbReference>
<dbReference type="InterPro" id="IPR007197">
    <property type="entry name" value="rSAM"/>
</dbReference>
<dbReference type="GO" id="GO:0046872">
    <property type="term" value="F:metal ion binding"/>
    <property type="evidence" value="ECO:0007669"/>
    <property type="project" value="UniProtKB-KW"/>
</dbReference>
<evidence type="ECO:0000256" key="4">
    <source>
        <dbReference type="ARBA" id="ARBA00022691"/>
    </source>
</evidence>
<keyword evidence="4" id="KW-0949">S-adenosyl-L-methionine</keyword>
<comment type="similarity">
    <text evidence="2">Belongs to the organic radical-activating enzymes family.</text>
</comment>
<dbReference type="InterPro" id="IPR058240">
    <property type="entry name" value="rSAM_sf"/>
</dbReference>
<dbReference type="Pfam" id="PF13353">
    <property type="entry name" value="Fer4_12"/>
    <property type="match status" value="1"/>
</dbReference>
<evidence type="ECO:0000256" key="9">
    <source>
        <dbReference type="ARBA" id="ARBA00047365"/>
    </source>
</evidence>
<dbReference type="InterPro" id="IPR012839">
    <property type="entry name" value="Organic_radical_activase"/>
</dbReference>
<dbReference type="InterPro" id="IPR001989">
    <property type="entry name" value="Radical_activat_CS"/>
</dbReference>
<keyword evidence="8" id="KW-0411">Iron-sulfur</keyword>
<evidence type="ECO:0000256" key="5">
    <source>
        <dbReference type="ARBA" id="ARBA00022723"/>
    </source>
</evidence>
<evidence type="ECO:0000313" key="13">
    <source>
        <dbReference type="Proteomes" id="UP000195447"/>
    </source>
</evidence>
<dbReference type="Gene3D" id="3.30.70.20">
    <property type="match status" value="1"/>
</dbReference>
<evidence type="ECO:0000313" key="12">
    <source>
        <dbReference type="EMBL" id="OUP57816.1"/>
    </source>
</evidence>
<dbReference type="NCBIfam" id="TIGR02494">
    <property type="entry name" value="PFLE_PFLC"/>
    <property type="match status" value="1"/>
</dbReference>
<evidence type="ECO:0000259" key="10">
    <source>
        <dbReference type="PROSITE" id="PS51379"/>
    </source>
</evidence>
<dbReference type="SUPFAM" id="SSF54862">
    <property type="entry name" value="4Fe-4S ferredoxins"/>
    <property type="match status" value="1"/>
</dbReference>
<evidence type="ECO:0000256" key="2">
    <source>
        <dbReference type="ARBA" id="ARBA00009777"/>
    </source>
</evidence>
<keyword evidence="7" id="KW-0408">Iron</keyword>
<organism evidence="12 13">
    <name type="scientific">Faecalitalea cylindroides</name>
    <dbReference type="NCBI Taxonomy" id="39483"/>
    <lineage>
        <taxon>Bacteria</taxon>
        <taxon>Bacillati</taxon>
        <taxon>Bacillota</taxon>
        <taxon>Erysipelotrichia</taxon>
        <taxon>Erysipelotrichales</taxon>
        <taxon>Erysipelotrichaceae</taxon>
        <taxon>Faecalitalea</taxon>
    </lineage>
</organism>
<dbReference type="PROSITE" id="PS51379">
    <property type="entry name" value="4FE4S_FER_2"/>
    <property type="match status" value="2"/>
</dbReference>
<evidence type="ECO:0000259" key="11">
    <source>
        <dbReference type="PROSITE" id="PS51918"/>
    </source>
</evidence>
<dbReference type="Pfam" id="PF04055">
    <property type="entry name" value="Radical_SAM"/>
    <property type="match status" value="1"/>
</dbReference>
<sequence length="298" mass="34304">MTKALIFNMQKFSIHDGPGIRTTIFFKGCPLKCLWCSNPESQDTSIQILYDQKKCVHCMTCLHTCPNKAIQFLQDQFYIDTKACSHCLTCVHNCINQALSYEGEYKTIEEIVDFCLQDVEFYEESNGGVTLSGGEALCQPQAVHELCSELKKHKIHIAVETTGYIESQIFQESAALFDLLLFDVKHYDSNIHQKMTGVSNEKILKNLSWALNNNIEVLVRIPVIPGFNAEIKDAKRFVSLFQKMGIKKVQLLPFHQFGQNKYSLLNREYAYKDTKALYPEDLQEYQNIFTQEDIDCFF</sequence>
<dbReference type="InterPro" id="IPR017896">
    <property type="entry name" value="4Fe4S_Fe-S-bd"/>
</dbReference>
<dbReference type="Gene3D" id="3.20.20.70">
    <property type="entry name" value="Aldolase class I"/>
    <property type="match status" value="1"/>
</dbReference>
<keyword evidence="5" id="KW-0479">Metal-binding</keyword>
<reference evidence="13" key="1">
    <citation type="submission" date="2017-04" db="EMBL/GenBank/DDBJ databases">
        <title>Function of individual gut microbiota members based on whole genome sequencing of pure cultures obtained from chicken caecum.</title>
        <authorList>
            <person name="Medvecky M."/>
            <person name="Cejkova D."/>
            <person name="Polansky O."/>
            <person name="Karasova D."/>
            <person name="Kubasova T."/>
            <person name="Cizek A."/>
            <person name="Rychlik I."/>
        </authorList>
    </citation>
    <scope>NUCLEOTIDE SEQUENCE [LARGE SCALE GENOMIC DNA]</scope>
    <source>
        <strain evidence="13">An178</strain>
    </source>
</reference>
<dbReference type="PANTHER" id="PTHR30352">
    <property type="entry name" value="PYRUVATE FORMATE-LYASE-ACTIVATING ENZYME"/>
    <property type="match status" value="1"/>
</dbReference>
<dbReference type="Proteomes" id="UP000195447">
    <property type="component" value="Unassembled WGS sequence"/>
</dbReference>
<dbReference type="InterPro" id="IPR040074">
    <property type="entry name" value="BssD/PflA/YjjW"/>
</dbReference>
<dbReference type="SUPFAM" id="SSF102114">
    <property type="entry name" value="Radical SAM enzymes"/>
    <property type="match status" value="1"/>
</dbReference>
<comment type="cofactor">
    <cofactor evidence="1">
        <name>[4Fe-4S] cluster</name>
        <dbReference type="ChEBI" id="CHEBI:49883"/>
    </cofactor>
</comment>
<keyword evidence="12" id="KW-0670">Pyruvate</keyword>
<evidence type="ECO:0000256" key="7">
    <source>
        <dbReference type="ARBA" id="ARBA00023004"/>
    </source>
</evidence>
<keyword evidence="12" id="KW-0456">Lyase</keyword>
<keyword evidence="13" id="KW-1185">Reference proteome</keyword>
<dbReference type="SFLD" id="SFLDS00029">
    <property type="entry name" value="Radical_SAM"/>
    <property type="match status" value="1"/>
</dbReference>
<keyword evidence="6" id="KW-0560">Oxidoreductase</keyword>
<feature type="domain" description="4Fe-4S ferredoxin-type" evidence="10">
    <location>
        <begin position="76"/>
        <end position="104"/>
    </location>
</feature>
<accession>A0A1Y4LMB8</accession>
<dbReference type="RefSeq" id="WP_087159012.1">
    <property type="nucleotide sequence ID" value="NZ_NFKM01000019.1"/>
</dbReference>
<comment type="caution">
    <text evidence="12">The sequence shown here is derived from an EMBL/GenBank/DDBJ whole genome shotgun (WGS) entry which is preliminary data.</text>
</comment>
<dbReference type="PANTHER" id="PTHR30352:SF4">
    <property type="entry name" value="PYRUVATE FORMATE-LYASE 2-ACTIVATING ENZYME"/>
    <property type="match status" value="1"/>
</dbReference>
<evidence type="ECO:0000256" key="3">
    <source>
        <dbReference type="ARBA" id="ARBA00022485"/>
    </source>
</evidence>
<evidence type="ECO:0000256" key="8">
    <source>
        <dbReference type="ARBA" id="ARBA00023014"/>
    </source>
</evidence>
<dbReference type="PROSITE" id="PS00198">
    <property type="entry name" value="4FE4S_FER_1"/>
    <property type="match status" value="1"/>
</dbReference>
<feature type="domain" description="4Fe-4S ferredoxin-type" evidence="10">
    <location>
        <begin position="46"/>
        <end position="75"/>
    </location>
</feature>
<comment type="catalytic activity">
    <reaction evidence="9">
        <text>glycyl-[protein] + reduced [flavodoxin] + S-adenosyl-L-methionine = glycin-2-yl radical-[protein] + semiquinone [flavodoxin] + 5'-deoxyadenosine + L-methionine + H(+)</text>
        <dbReference type="Rhea" id="RHEA:61976"/>
        <dbReference type="Rhea" id="RHEA-COMP:10622"/>
        <dbReference type="Rhea" id="RHEA-COMP:14480"/>
        <dbReference type="Rhea" id="RHEA-COMP:15993"/>
        <dbReference type="Rhea" id="RHEA-COMP:15994"/>
        <dbReference type="ChEBI" id="CHEBI:15378"/>
        <dbReference type="ChEBI" id="CHEBI:17319"/>
        <dbReference type="ChEBI" id="CHEBI:29947"/>
        <dbReference type="ChEBI" id="CHEBI:32722"/>
        <dbReference type="ChEBI" id="CHEBI:57618"/>
        <dbReference type="ChEBI" id="CHEBI:57844"/>
        <dbReference type="ChEBI" id="CHEBI:59789"/>
        <dbReference type="ChEBI" id="CHEBI:140311"/>
    </reaction>
</comment>
<dbReference type="SFLD" id="SFLDG01066">
    <property type="entry name" value="organic_radical-activating_enz"/>
    <property type="match status" value="1"/>
</dbReference>
<dbReference type="PROSITE" id="PS51918">
    <property type="entry name" value="RADICAL_SAM"/>
    <property type="match status" value="1"/>
</dbReference>
<protein>
    <submittedName>
        <fullName evidence="12">Pyruvate formate lyase-activating protein</fullName>
    </submittedName>
</protein>
<evidence type="ECO:0000256" key="1">
    <source>
        <dbReference type="ARBA" id="ARBA00001966"/>
    </source>
</evidence>
<dbReference type="PROSITE" id="PS01087">
    <property type="entry name" value="RADICAL_ACTIVATING"/>
    <property type="match status" value="1"/>
</dbReference>
<dbReference type="SFLD" id="SFLDG01118">
    <property type="entry name" value="activating_enzymes__group_2"/>
    <property type="match status" value="1"/>
</dbReference>
<dbReference type="PIRSF" id="PIRSF000371">
    <property type="entry name" value="PFL_act_enz"/>
    <property type="match status" value="1"/>
</dbReference>
<keyword evidence="3" id="KW-0004">4Fe-4S</keyword>
<feature type="domain" description="Radical SAM core" evidence="11">
    <location>
        <begin position="15"/>
        <end position="295"/>
    </location>
</feature>
<name>A0A1Y4LMB8_9FIRM</name>
<dbReference type="EMBL" id="NFKM01000019">
    <property type="protein sequence ID" value="OUP57816.1"/>
    <property type="molecule type" value="Genomic_DNA"/>
</dbReference>
<gene>
    <name evidence="12" type="ORF">B5F14_08630</name>
</gene>